<gene>
    <name evidence="1" type="ORF">SAMN05216417_11014</name>
</gene>
<sequence>MLMGGPEVKRKDFPISLAKQWSDEPNRYREPKGETIGIIWENTVFPTRIHQWVSGMEARLMS</sequence>
<accession>A0A1I7HK41</accession>
<proteinExistence type="predicted"/>
<evidence type="ECO:0000313" key="1">
    <source>
        <dbReference type="EMBL" id="SFU61063.1"/>
    </source>
</evidence>
<dbReference type="AlphaFoldDB" id="A0A1I7HK41"/>
<protein>
    <submittedName>
        <fullName evidence="1">Uncharacterized protein</fullName>
    </submittedName>
</protein>
<reference evidence="2" key="1">
    <citation type="submission" date="2016-10" db="EMBL/GenBank/DDBJ databases">
        <authorList>
            <person name="Varghese N."/>
            <person name="Submissions S."/>
        </authorList>
    </citation>
    <scope>NUCLEOTIDE SEQUENCE [LARGE SCALE GENOMIC DNA]</scope>
    <source>
        <strain evidence="2">Nl14</strain>
    </source>
</reference>
<dbReference type="Proteomes" id="UP000182649">
    <property type="component" value="Unassembled WGS sequence"/>
</dbReference>
<name>A0A1I7HK41_9PROT</name>
<organism evidence="1 2">
    <name type="scientific">Nitrosospira multiformis</name>
    <dbReference type="NCBI Taxonomy" id="1231"/>
    <lineage>
        <taxon>Bacteria</taxon>
        <taxon>Pseudomonadati</taxon>
        <taxon>Pseudomonadota</taxon>
        <taxon>Betaproteobacteria</taxon>
        <taxon>Nitrosomonadales</taxon>
        <taxon>Nitrosomonadaceae</taxon>
        <taxon>Nitrosospira</taxon>
    </lineage>
</organism>
<evidence type="ECO:0000313" key="2">
    <source>
        <dbReference type="Proteomes" id="UP000182649"/>
    </source>
</evidence>
<dbReference type="EMBL" id="FPBZ01000010">
    <property type="protein sequence ID" value="SFU61063.1"/>
    <property type="molecule type" value="Genomic_DNA"/>
</dbReference>